<dbReference type="EMBL" id="CP001661">
    <property type="protein sequence ID" value="ACT17479.1"/>
    <property type="molecule type" value="Genomic_DNA"/>
</dbReference>
<dbReference type="PANTHER" id="PTHR47837">
    <property type="entry name" value="GTP PYROPHOSPHOKINASE YJBM"/>
    <property type="match status" value="1"/>
</dbReference>
<dbReference type="eggNOG" id="COG2357">
    <property type="taxonomic scope" value="Bacteria"/>
</dbReference>
<sequence>MSSSFGNTKLNDKKYSGKQVIRAGEMLLNDAVFENGAEFESAMDVLSYWRFTHEMPLEEAFKVIQDIALQVDKTAIFAKRLKRYVSIVNKLRRFREMKLKNMQDIGGCRAISSNTKKIYQIVRQLKKRPEFRDTQGKIRFKDYIDKPKDDGYRGYHLIGHFKAKHGVQRSIEVQLRTVLQHDWATALEIVDLFTGQALKSNLGDLDWKRFFKGVSEQFAAMESIHLFTLKDISKRQEYLKAIKESKELLKSCDDTQRLGKKLAVENRFQAFANSLKIIDQHLGVNSVKGYVLIEVDTIKTTVTVNFFSESDSKVASQKYTEAEKKSAGKDSIVVALVSTTAVGGIKEAYPNYFADSTEFIKHYMLIATVPISTGFMSSFFS</sequence>
<organism evidence="2">
    <name type="scientific">Geobacter sp. (strain M21)</name>
    <dbReference type="NCBI Taxonomy" id="443144"/>
    <lineage>
        <taxon>Bacteria</taxon>
        <taxon>Pseudomonadati</taxon>
        <taxon>Thermodesulfobacteriota</taxon>
        <taxon>Desulfuromonadia</taxon>
        <taxon>Geobacterales</taxon>
        <taxon>Geobacteraceae</taxon>
        <taxon>Geobacter</taxon>
    </lineage>
</organism>
<dbReference type="HOGENOM" id="CLU_061357_0_0_7"/>
<dbReference type="SUPFAM" id="SSF81301">
    <property type="entry name" value="Nucleotidyltransferase"/>
    <property type="match status" value="1"/>
</dbReference>
<gene>
    <name evidence="2" type="ordered locus">GM21_1420</name>
</gene>
<feature type="domain" description="RelA/SpoT" evidence="1">
    <location>
        <begin position="79"/>
        <end position="198"/>
    </location>
</feature>
<evidence type="ECO:0000259" key="1">
    <source>
        <dbReference type="SMART" id="SM00954"/>
    </source>
</evidence>
<name>C6E4I1_GEOSM</name>
<dbReference type="InterPro" id="IPR043519">
    <property type="entry name" value="NT_sf"/>
</dbReference>
<dbReference type="STRING" id="443144.GM21_1420"/>
<dbReference type="KEGG" id="gem:GM21_1420"/>
<dbReference type="CDD" id="cd05399">
    <property type="entry name" value="NT_Rel-Spo_like"/>
    <property type="match status" value="1"/>
</dbReference>
<dbReference type="InterPro" id="IPR052366">
    <property type="entry name" value="GTP_Pyrophosphokinase"/>
</dbReference>
<dbReference type="PANTHER" id="PTHR47837:SF1">
    <property type="entry name" value="GTP PYROPHOSPHOKINASE YJBM"/>
    <property type="match status" value="1"/>
</dbReference>
<proteinExistence type="predicted"/>
<accession>C6E4I1</accession>
<dbReference type="InterPro" id="IPR007685">
    <property type="entry name" value="RelA_SpoT"/>
</dbReference>
<dbReference type="SMART" id="SM00954">
    <property type="entry name" value="RelA_SpoT"/>
    <property type="match status" value="1"/>
</dbReference>
<dbReference type="Gene3D" id="3.30.460.10">
    <property type="entry name" value="Beta Polymerase, domain 2"/>
    <property type="match status" value="1"/>
</dbReference>
<evidence type="ECO:0000313" key="2">
    <source>
        <dbReference type="EMBL" id="ACT17479.1"/>
    </source>
</evidence>
<reference evidence="2" key="1">
    <citation type="submission" date="2009-07" db="EMBL/GenBank/DDBJ databases">
        <title>Complete sequence of Geobacter sp. M21.</title>
        <authorList>
            <consortium name="US DOE Joint Genome Institute"/>
            <person name="Lucas S."/>
            <person name="Copeland A."/>
            <person name="Lapidus A."/>
            <person name="Glavina del Rio T."/>
            <person name="Dalin E."/>
            <person name="Tice H."/>
            <person name="Bruce D."/>
            <person name="Goodwin L."/>
            <person name="Pitluck S."/>
            <person name="Saunders E."/>
            <person name="Brettin T."/>
            <person name="Detter J.C."/>
            <person name="Han C."/>
            <person name="Larimer F."/>
            <person name="Land M."/>
            <person name="Hauser L."/>
            <person name="Kyrpides N."/>
            <person name="Ovchinnikova G."/>
            <person name="Lovley D."/>
        </authorList>
    </citation>
    <scope>NUCLEOTIDE SEQUENCE [LARGE SCALE GENOMIC DNA]</scope>
    <source>
        <strain evidence="2">M21</strain>
    </source>
</reference>
<dbReference type="Pfam" id="PF04607">
    <property type="entry name" value="RelA_SpoT"/>
    <property type="match status" value="1"/>
</dbReference>
<dbReference type="AlphaFoldDB" id="C6E4I1"/>
<protein>
    <submittedName>
        <fullName evidence="2">RelA/SpoT domain protein</fullName>
    </submittedName>
</protein>
<dbReference type="GO" id="GO:0015969">
    <property type="term" value="P:guanosine tetraphosphate metabolic process"/>
    <property type="evidence" value="ECO:0007669"/>
    <property type="project" value="InterPro"/>
</dbReference>